<keyword evidence="2" id="KW-1185">Reference proteome</keyword>
<name>A0A7C9JDA5_9ACTN</name>
<dbReference type="Proteomes" id="UP000479526">
    <property type="component" value="Unassembled WGS sequence"/>
</dbReference>
<protein>
    <submittedName>
        <fullName evidence="1">Uncharacterized protein</fullName>
    </submittedName>
</protein>
<gene>
    <name evidence="1" type="ORF">GT755_21525</name>
</gene>
<sequence length="66" mass="6558">MNTEQNPVLAAGARLANVRPVTRALVLAGLTAGATLILKSPDTAAGATVALGLEGDPVNPVSVSHK</sequence>
<evidence type="ECO:0000313" key="2">
    <source>
        <dbReference type="Proteomes" id="UP000479526"/>
    </source>
</evidence>
<dbReference type="EMBL" id="WXEW01000006">
    <property type="protein sequence ID" value="NAS24264.1"/>
    <property type="molecule type" value="Genomic_DNA"/>
</dbReference>
<accession>A0A7C9JDA5</accession>
<dbReference type="RefSeq" id="WP_161481454.1">
    <property type="nucleotide sequence ID" value="NZ_WXEW01000006.1"/>
</dbReference>
<organism evidence="1 2">
    <name type="scientific">Herbidospora solisilvae</name>
    <dbReference type="NCBI Taxonomy" id="2696284"/>
    <lineage>
        <taxon>Bacteria</taxon>
        <taxon>Bacillati</taxon>
        <taxon>Actinomycetota</taxon>
        <taxon>Actinomycetes</taxon>
        <taxon>Streptosporangiales</taxon>
        <taxon>Streptosporangiaceae</taxon>
        <taxon>Herbidospora</taxon>
    </lineage>
</organism>
<reference evidence="1 2" key="1">
    <citation type="submission" date="2020-01" db="EMBL/GenBank/DDBJ databases">
        <title>Herbidospora sp. NEAU-GS84 nov., a novel actinomycete isolated from soil.</title>
        <authorList>
            <person name="Han L."/>
        </authorList>
    </citation>
    <scope>NUCLEOTIDE SEQUENCE [LARGE SCALE GENOMIC DNA]</scope>
    <source>
        <strain evidence="1 2">NEAU-GS84</strain>
    </source>
</reference>
<dbReference type="AlphaFoldDB" id="A0A7C9JDA5"/>
<proteinExistence type="predicted"/>
<comment type="caution">
    <text evidence="1">The sequence shown here is derived from an EMBL/GenBank/DDBJ whole genome shotgun (WGS) entry which is preliminary data.</text>
</comment>
<evidence type="ECO:0000313" key="1">
    <source>
        <dbReference type="EMBL" id="NAS24264.1"/>
    </source>
</evidence>